<comment type="subcellular location">
    <subcellularLocation>
        <location evidence="1">Cell membrane</location>
    </subcellularLocation>
</comment>
<dbReference type="SMART" id="SM00283">
    <property type="entry name" value="MA"/>
    <property type="match status" value="1"/>
</dbReference>
<evidence type="ECO:0000256" key="1">
    <source>
        <dbReference type="ARBA" id="ARBA00004236"/>
    </source>
</evidence>
<feature type="domain" description="Methyl-accepting transducer" evidence="8">
    <location>
        <begin position="283"/>
        <end position="519"/>
    </location>
</feature>
<evidence type="ECO:0000259" key="8">
    <source>
        <dbReference type="PROSITE" id="PS50111"/>
    </source>
</evidence>
<protein>
    <recommendedName>
        <fullName evidence="12">Methyl-accepting chemotaxis protein</fullName>
    </recommendedName>
</protein>
<evidence type="ECO:0008006" key="12">
    <source>
        <dbReference type="Google" id="ProtNLM"/>
    </source>
</evidence>
<evidence type="ECO:0000256" key="3">
    <source>
        <dbReference type="ARBA" id="ARBA00023136"/>
    </source>
</evidence>
<keyword evidence="3 7" id="KW-0472">Membrane</keyword>
<organism evidence="10 11">
    <name type="scientific">Paenibacillus physcomitrellae</name>
    <dbReference type="NCBI Taxonomy" id="1619311"/>
    <lineage>
        <taxon>Bacteria</taxon>
        <taxon>Bacillati</taxon>
        <taxon>Bacillota</taxon>
        <taxon>Bacilli</taxon>
        <taxon>Bacillales</taxon>
        <taxon>Paenibacillaceae</taxon>
        <taxon>Paenibacillus</taxon>
    </lineage>
</organism>
<feature type="transmembrane region" description="Helical" evidence="7">
    <location>
        <begin position="12"/>
        <end position="33"/>
    </location>
</feature>
<feature type="domain" description="HAMP" evidence="9">
    <location>
        <begin position="212"/>
        <end position="264"/>
    </location>
</feature>
<comment type="caution">
    <text evidence="10">The sequence shown here is derived from an EMBL/GenBank/DDBJ whole genome shotgun (WGS) entry which is preliminary data.</text>
</comment>
<dbReference type="SUPFAM" id="SSF58104">
    <property type="entry name" value="Methyl-accepting chemotaxis protein (MCP) signaling domain"/>
    <property type="match status" value="1"/>
</dbReference>
<dbReference type="InterPro" id="IPR004089">
    <property type="entry name" value="MCPsignal_dom"/>
</dbReference>
<name>A0ABQ1FR48_9BACL</name>
<dbReference type="PROSITE" id="PS50111">
    <property type="entry name" value="CHEMOTAXIS_TRANSDUC_2"/>
    <property type="match status" value="1"/>
</dbReference>
<dbReference type="SMART" id="SM00304">
    <property type="entry name" value="HAMP"/>
    <property type="match status" value="1"/>
</dbReference>
<sequence length="573" mass="62534">MWINNLKTGTKLVGLISISILCIALVGMTGFFYMNKIAGNSSSVYQNGLIPVQTIGQFQINNRAIDSYLLEMMVTKDTERLNKLVDNIHTKLEASESALESYEKSNIDKKVVDLINQYKSNNAQFKSELNQTISLSLNGEYDEAYNSYFNKVKPLRSTLAAISDEISNSNNKQAEDLNKSNHMYLKKAMIIMVLTITISVLLSLILGYWIYTMIVRPVKLVQSLMSKAEEGDLTIKGSYKTTDEFGILITSFNDMIHGIRSTIQAVQENAESLAASSEELSSSAEETGKATNEIAQNVQETAIGTERQLVAISETAAIIKNISSNLEEIFEVSNLVSISSDHSSSNARAGNLAVKTVIDQMNTIEAKVNEVTLSAVRLSESSKEIDQIVSFISEVSKQTNLLALNAAIEASRASDQGRGFSVVAAEVKKLSEQTAGSAKQIEQKVALIRQETVNIMSYIGETGAEVNKGVNMAHSAGEAFETIRLSTDEVTVQIENMTTAVEKIAEGSKIMVQAITDIESASENAAAGMQNVSAATEEQLASMQEVSASAVYLAQMSEQLFDTVKKFRIEKES</sequence>
<evidence type="ECO:0000256" key="2">
    <source>
        <dbReference type="ARBA" id="ARBA00022475"/>
    </source>
</evidence>
<comment type="similarity">
    <text evidence="5">Belongs to the methyl-accepting chemotaxis (MCP) protein family.</text>
</comment>
<keyword evidence="7" id="KW-1133">Transmembrane helix</keyword>
<dbReference type="Gene3D" id="1.10.287.950">
    <property type="entry name" value="Methyl-accepting chemotaxis protein"/>
    <property type="match status" value="1"/>
</dbReference>
<dbReference type="CDD" id="cd06225">
    <property type="entry name" value="HAMP"/>
    <property type="match status" value="1"/>
</dbReference>
<accession>A0ABQ1FR48</accession>
<dbReference type="Pfam" id="PF00015">
    <property type="entry name" value="MCPsignal"/>
    <property type="match status" value="1"/>
</dbReference>
<dbReference type="Pfam" id="PF12729">
    <property type="entry name" value="4HB_MCP_1"/>
    <property type="match status" value="1"/>
</dbReference>
<keyword evidence="11" id="KW-1185">Reference proteome</keyword>
<dbReference type="InterPro" id="IPR003660">
    <property type="entry name" value="HAMP_dom"/>
</dbReference>
<dbReference type="CDD" id="cd11386">
    <property type="entry name" value="MCP_signal"/>
    <property type="match status" value="1"/>
</dbReference>
<keyword evidence="4 6" id="KW-0807">Transducer</keyword>
<keyword evidence="2" id="KW-1003">Cell membrane</keyword>
<gene>
    <name evidence="10" type="ORF">GCM10010917_08810</name>
</gene>
<feature type="transmembrane region" description="Helical" evidence="7">
    <location>
        <begin position="188"/>
        <end position="211"/>
    </location>
</feature>
<keyword evidence="7" id="KW-0812">Transmembrane</keyword>
<evidence type="ECO:0000256" key="5">
    <source>
        <dbReference type="ARBA" id="ARBA00029447"/>
    </source>
</evidence>
<dbReference type="EMBL" id="BMHF01000002">
    <property type="protein sequence ID" value="GGA26208.1"/>
    <property type="molecule type" value="Genomic_DNA"/>
</dbReference>
<dbReference type="InterPro" id="IPR024478">
    <property type="entry name" value="HlyB_4HB_MCP"/>
</dbReference>
<proteinExistence type="inferred from homology"/>
<evidence type="ECO:0000256" key="4">
    <source>
        <dbReference type="ARBA" id="ARBA00023224"/>
    </source>
</evidence>
<dbReference type="RefSeq" id="WP_094095370.1">
    <property type="nucleotide sequence ID" value="NZ_BMHF01000002.1"/>
</dbReference>
<evidence type="ECO:0000313" key="10">
    <source>
        <dbReference type="EMBL" id="GGA26208.1"/>
    </source>
</evidence>
<dbReference type="PANTHER" id="PTHR32089:SF112">
    <property type="entry name" value="LYSOZYME-LIKE PROTEIN-RELATED"/>
    <property type="match status" value="1"/>
</dbReference>
<evidence type="ECO:0000256" key="6">
    <source>
        <dbReference type="PROSITE-ProRule" id="PRU00284"/>
    </source>
</evidence>
<dbReference type="PROSITE" id="PS50885">
    <property type="entry name" value="HAMP"/>
    <property type="match status" value="1"/>
</dbReference>
<dbReference type="PANTHER" id="PTHR32089">
    <property type="entry name" value="METHYL-ACCEPTING CHEMOTAXIS PROTEIN MCPB"/>
    <property type="match status" value="1"/>
</dbReference>
<dbReference type="Proteomes" id="UP000609323">
    <property type="component" value="Unassembled WGS sequence"/>
</dbReference>
<evidence type="ECO:0000256" key="7">
    <source>
        <dbReference type="SAM" id="Phobius"/>
    </source>
</evidence>
<dbReference type="Pfam" id="PF00672">
    <property type="entry name" value="HAMP"/>
    <property type="match status" value="1"/>
</dbReference>
<evidence type="ECO:0000259" key="9">
    <source>
        <dbReference type="PROSITE" id="PS50885"/>
    </source>
</evidence>
<dbReference type="Gene3D" id="6.10.340.10">
    <property type="match status" value="1"/>
</dbReference>
<evidence type="ECO:0000313" key="11">
    <source>
        <dbReference type="Proteomes" id="UP000609323"/>
    </source>
</evidence>
<reference evidence="11" key="1">
    <citation type="journal article" date="2019" name="Int. J. Syst. Evol. Microbiol.">
        <title>The Global Catalogue of Microorganisms (GCM) 10K type strain sequencing project: providing services to taxonomists for standard genome sequencing and annotation.</title>
        <authorList>
            <consortium name="The Broad Institute Genomics Platform"/>
            <consortium name="The Broad Institute Genome Sequencing Center for Infectious Disease"/>
            <person name="Wu L."/>
            <person name="Ma J."/>
        </authorList>
    </citation>
    <scope>NUCLEOTIDE SEQUENCE [LARGE SCALE GENOMIC DNA]</scope>
    <source>
        <strain evidence="11">CGMCC 1.15044</strain>
    </source>
</reference>